<keyword evidence="9" id="KW-1185">Reference proteome</keyword>
<evidence type="ECO:0000259" key="7">
    <source>
        <dbReference type="PROSITE" id="PS51379"/>
    </source>
</evidence>
<comment type="cofactor">
    <cofactor evidence="1">
        <name>[4Fe-4S] cluster</name>
        <dbReference type="ChEBI" id="CHEBI:49883"/>
    </cofactor>
</comment>
<evidence type="ECO:0000256" key="3">
    <source>
        <dbReference type="ARBA" id="ARBA00022723"/>
    </source>
</evidence>
<proteinExistence type="predicted"/>
<dbReference type="OrthoDB" id="9794954at2"/>
<keyword evidence="2" id="KW-0004">4Fe-4S</keyword>
<sequence length="100" mass="11120">MSSHRAYPMFDPGQAGVPDDLCPIATDINPMLPGDWRSMRPVVDRDKCVKCAVCWLYCPVQCMVERPAWFDVDLRTCKGCGICANECPHRAIAMVEETAG</sequence>
<dbReference type="InterPro" id="IPR054812">
    <property type="entry name" value="PadF"/>
</dbReference>
<keyword evidence="5" id="KW-0408">Iron</keyword>
<dbReference type="EMBL" id="FODT01000007">
    <property type="protein sequence ID" value="SEP02726.1"/>
    <property type="molecule type" value="Genomic_DNA"/>
</dbReference>
<dbReference type="PANTHER" id="PTHR43724:SF1">
    <property type="entry name" value="PYRUVATE SYNTHASE SUBUNIT PORD"/>
    <property type="match status" value="1"/>
</dbReference>
<feature type="domain" description="4Fe-4S ferredoxin-type" evidence="7">
    <location>
        <begin position="39"/>
        <end position="63"/>
    </location>
</feature>
<dbReference type="Proteomes" id="UP000199615">
    <property type="component" value="Unassembled WGS sequence"/>
</dbReference>
<evidence type="ECO:0000256" key="1">
    <source>
        <dbReference type="ARBA" id="ARBA00001966"/>
    </source>
</evidence>
<evidence type="ECO:0000256" key="5">
    <source>
        <dbReference type="ARBA" id="ARBA00023004"/>
    </source>
</evidence>
<evidence type="ECO:0000313" key="8">
    <source>
        <dbReference type="EMBL" id="SEP02726.1"/>
    </source>
</evidence>
<dbReference type="NCBIfam" id="TIGR02179">
    <property type="entry name" value="PorD_KorD"/>
    <property type="match status" value="1"/>
</dbReference>
<dbReference type="InterPro" id="IPR017896">
    <property type="entry name" value="4Fe4S_Fe-S-bd"/>
</dbReference>
<dbReference type="AlphaFoldDB" id="A0A1H8UI06"/>
<dbReference type="PANTHER" id="PTHR43724">
    <property type="entry name" value="PYRUVATE SYNTHASE SUBUNIT PORD"/>
    <property type="match status" value="1"/>
</dbReference>
<dbReference type="RefSeq" id="WP_092684724.1">
    <property type="nucleotide sequence ID" value="NZ_FODT01000007.1"/>
</dbReference>
<dbReference type="GO" id="GO:0046872">
    <property type="term" value="F:metal ion binding"/>
    <property type="evidence" value="ECO:0007669"/>
    <property type="project" value="UniProtKB-KW"/>
</dbReference>
<evidence type="ECO:0000256" key="4">
    <source>
        <dbReference type="ARBA" id="ARBA00022737"/>
    </source>
</evidence>
<dbReference type="PROSITE" id="PS00198">
    <property type="entry name" value="4FE4S_FER_1"/>
    <property type="match status" value="1"/>
</dbReference>
<dbReference type="Gene3D" id="3.30.70.20">
    <property type="match status" value="2"/>
</dbReference>
<gene>
    <name evidence="8" type="ORF">SAMN05444123_10761</name>
</gene>
<dbReference type="NCBIfam" id="NF045763">
    <property type="entry name" value="PhenlGlyoxDHPadF"/>
    <property type="match status" value="1"/>
</dbReference>
<evidence type="ECO:0000256" key="6">
    <source>
        <dbReference type="ARBA" id="ARBA00023014"/>
    </source>
</evidence>
<evidence type="ECO:0000313" key="9">
    <source>
        <dbReference type="Proteomes" id="UP000199615"/>
    </source>
</evidence>
<keyword evidence="6" id="KW-0411">Iron-sulfur</keyword>
<keyword evidence="4" id="KW-0677">Repeat</keyword>
<dbReference type="Pfam" id="PF00037">
    <property type="entry name" value="Fer4"/>
    <property type="match status" value="1"/>
</dbReference>
<dbReference type="SUPFAM" id="SSF54862">
    <property type="entry name" value="4Fe-4S ferredoxins"/>
    <property type="match status" value="1"/>
</dbReference>
<organism evidence="8 9">
    <name type="scientific">Rhodopseudomonas pseudopalustris</name>
    <dbReference type="NCBI Taxonomy" id="1513892"/>
    <lineage>
        <taxon>Bacteria</taxon>
        <taxon>Pseudomonadati</taxon>
        <taxon>Pseudomonadota</taxon>
        <taxon>Alphaproteobacteria</taxon>
        <taxon>Hyphomicrobiales</taxon>
        <taxon>Nitrobacteraceae</taxon>
        <taxon>Rhodopseudomonas</taxon>
    </lineage>
</organism>
<dbReference type="GO" id="GO:0016625">
    <property type="term" value="F:oxidoreductase activity, acting on the aldehyde or oxo group of donors, iron-sulfur protein as acceptor"/>
    <property type="evidence" value="ECO:0007669"/>
    <property type="project" value="InterPro"/>
</dbReference>
<reference evidence="9" key="1">
    <citation type="submission" date="2016-10" db="EMBL/GenBank/DDBJ databases">
        <authorList>
            <person name="Varghese N."/>
            <person name="Submissions S."/>
        </authorList>
    </citation>
    <scope>NUCLEOTIDE SEQUENCE [LARGE SCALE GENOMIC DNA]</scope>
    <source>
        <strain evidence="9">DSM 123</strain>
    </source>
</reference>
<protein>
    <submittedName>
        <fullName evidence="8">Phenylglyoxylate:acceptor oxidoreductase PadF subunit</fullName>
    </submittedName>
</protein>
<keyword evidence="3" id="KW-0479">Metal-binding</keyword>
<name>A0A1H8UI06_9BRAD</name>
<dbReference type="InterPro" id="IPR017900">
    <property type="entry name" value="4Fe4S_Fe_S_CS"/>
</dbReference>
<evidence type="ECO:0000256" key="2">
    <source>
        <dbReference type="ARBA" id="ARBA00022485"/>
    </source>
</evidence>
<dbReference type="GO" id="GO:0051539">
    <property type="term" value="F:4 iron, 4 sulfur cluster binding"/>
    <property type="evidence" value="ECO:0007669"/>
    <property type="project" value="UniProtKB-KW"/>
</dbReference>
<dbReference type="PROSITE" id="PS51379">
    <property type="entry name" value="4FE4S_FER_2"/>
    <property type="match status" value="2"/>
</dbReference>
<feature type="domain" description="4Fe-4S ferredoxin-type" evidence="7">
    <location>
        <begin position="66"/>
        <end position="97"/>
    </location>
</feature>
<accession>A0A1H8UI06</accession>
<dbReference type="InterPro" id="IPR011898">
    <property type="entry name" value="PorD_KorD"/>
</dbReference>